<feature type="transmembrane region" description="Helical" evidence="1">
    <location>
        <begin position="32"/>
        <end position="51"/>
    </location>
</feature>
<proteinExistence type="predicted"/>
<keyword evidence="1" id="KW-0812">Transmembrane</keyword>
<feature type="transmembrane region" description="Helical" evidence="1">
    <location>
        <begin position="271"/>
        <end position="293"/>
    </location>
</feature>
<feature type="transmembrane region" description="Helical" evidence="1">
    <location>
        <begin position="358"/>
        <end position="381"/>
    </location>
</feature>
<keyword evidence="1" id="KW-0472">Membrane</keyword>
<dbReference type="AlphaFoldDB" id="A0AB38YH43"/>
<evidence type="ECO:0008006" key="3">
    <source>
        <dbReference type="Google" id="ProtNLM"/>
    </source>
</evidence>
<reference evidence="2" key="1">
    <citation type="submission" date="2022-07" db="EMBL/GenBank/DDBJ databases">
        <title>Complete genome sequence of Salinispirillum sp. LH10-3-1 capable of multiple carbohydrate inversion isolated from a soda lake.</title>
        <authorList>
            <person name="Liu J."/>
            <person name="Zhai Y."/>
            <person name="Zhang H."/>
            <person name="Yang H."/>
            <person name="Qu J."/>
            <person name="Li J."/>
        </authorList>
    </citation>
    <scope>NUCLEOTIDE SEQUENCE</scope>
    <source>
        <strain evidence="2">LH 10-3-1</strain>
    </source>
</reference>
<organism evidence="2">
    <name type="scientific">Salinispirillum sp. LH 10-3-1</name>
    <dbReference type="NCBI Taxonomy" id="2952525"/>
    <lineage>
        <taxon>Bacteria</taxon>
        <taxon>Pseudomonadati</taxon>
        <taxon>Pseudomonadota</taxon>
        <taxon>Gammaproteobacteria</taxon>
        <taxon>Oceanospirillales</taxon>
        <taxon>Saccharospirillaceae</taxon>
        <taxon>Salinispirillum</taxon>
    </lineage>
</organism>
<dbReference type="EMBL" id="CP101717">
    <property type="protein sequence ID" value="WLD58628.1"/>
    <property type="molecule type" value="Genomic_DNA"/>
</dbReference>
<accession>A0AB38YH43</accession>
<gene>
    <name evidence="2" type="ORF">NFC81_02250</name>
</gene>
<protein>
    <recommendedName>
        <fullName evidence="3">ABC transmembrane type-1 domain-containing protein</fullName>
    </recommendedName>
</protein>
<feature type="transmembrane region" description="Helical" evidence="1">
    <location>
        <begin position="238"/>
        <end position="259"/>
    </location>
</feature>
<sequence length="398" mass="43945">MNSLRRYKLAWPWMLLDATFLYGFTLVAQHSWISYGLLAGLFIGLLSLRWWLADSQQREDTALGLLCFVLPCTTLAAQFHARRQRRLIPLLSTDTPAPETQASAAPRTEPPETLTLHQPLERRLVLGIVLVALLSLCVTGLAERHVINPALAPLEAKATETLQRSLLLAAGSYASARLIDRAIAFFSEAQVGVGVASFKPGQVFKPVQDMAVRYSDVMVLAMTSIGIQLLVMEIGQSLAVVVFGSALMVTLFLLVVMPAQWRPALLTFTRLFTALIIVMRLGIPLGATAVGMISEHVLDGPRQQAQSEVNITTEQLQQGEAVVDDGQGVLVWMRGIAGQASDLLAGMRQFSDGLIERLVQLLVIYTMETLILPLVMLYVIWRLTHSYVLPSLRTEWPY</sequence>
<feature type="transmembrane region" description="Helical" evidence="1">
    <location>
        <begin position="214"/>
        <end position="232"/>
    </location>
</feature>
<evidence type="ECO:0000313" key="2">
    <source>
        <dbReference type="EMBL" id="WLD58628.1"/>
    </source>
</evidence>
<dbReference type="RefSeq" id="WP_304995914.1">
    <property type="nucleotide sequence ID" value="NZ_CP101717.1"/>
</dbReference>
<feature type="transmembrane region" description="Helical" evidence="1">
    <location>
        <begin position="124"/>
        <end position="142"/>
    </location>
</feature>
<keyword evidence="1" id="KW-1133">Transmembrane helix</keyword>
<name>A0AB38YH43_9GAMM</name>
<feature type="transmembrane region" description="Helical" evidence="1">
    <location>
        <begin position="9"/>
        <end position="26"/>
    </location>
</feature>
<evidence type="ECO:0000256" key="1">
    <source>
        <dbReference type="SAM" id="Phobius"/>
    </source>
</evidence>